<evidence type="ECO:0000313" key="3">
    <source>
        <dbReference type="Proteomes" id="UP000199308"/>
    </source>
</evidence>
<sequence length="184" mass="22019">MARSLRNITPGVPQHIIQRGNNRQRCFMRPQDFVTYLNYLKVYSSIEHVEIHAWVLMPNHVHILCTAKNEQAISKMMQSIGRRYVRYFNYMHERTGTLWEGRFKSFAVEQEEYLLELYRYIELNPVRANIVQLPEHYQWSSYVVNGLGKNSSLCNPHDVYTRLSKNSERRRTSYRDFVKQGIEQ</sequence>
<dbReference type="InterPro" id="IPR002686">
    <property type="entry name" value="Transposase_17"/>
</dbReference>
<dbReference type="STRING" id="349064.SAMN05660429_01115"/>
<dbReference type="EMBL" id="FOHK01000004">
    <property type="protein sequence ID" value="SET12703.1"/>
    <property type="molecule type" value="Genomic_DNA"/>
</dbReference>
<evidence type="ECO:0000259" key="1">
    <source>
        <dbReference type="SMART" id="SM01321"/>
    </source>
</evidence>
<gene>
    <name evidence="2" type="ORF">SAMN05660429_01115</name>
</gene>
<dbReference type="GO" id="GO:0004803">
    <property type="term" value="F:transposase activity"/>
    <property type="evidence" value="ECO:0007669"/>
    <property type="project" value="InterPro"/>
</dbReference>
<dbReference type="PANTHER" id="PTHR34322">
    <property type="entry name" value="TRANSPOSASE, Y1_TNP DOMAIN-CONTAINING"/>
    <property type="match status" value="1"/>
</dbReference>
<evidence type="ECO:0000313" key="2">
    <source>
        <dbReference type="EMBL" id="SET12703.1"/>
    </source>
</evidence>
<dbReference type="InterPro" id="IPR036515">
    <property type="entry name" value="Transposase_17_sf"/>
</dbReference>
<dbReference type="SMART" id="SM01321">
    <property type="entry name" value="Y1_Tnp"/>
    <property type="match status" value="1"/>
</dbReference>
<organism evidence="2 3">
    <name type="scientific">Thalassotalea agarivorans</name>
    <name type="common">Thalassomonas agarivorans</name>
    <dbReference type="NCBI Taxonomy" id="349064"/>
    <lineage>
        <taxon>Bacteria</taxon>
        <taxon>Pseudomonadati</taxon>
        <taxon>Pseudomonadota</taxon>
        <taxon>Gammaproteobacteria</taxon>
        <taxon>Alteromonadales</taxon>
        <taxon>Colwelliaceae</taxon>
        <taxon>Thalassotalea</taxon>
    </lineage>
</organism>
<dbReference type="GO" id="GO:0003677">
    <property type="term" value="F:DNA binding"/>
    <property type="evidence" value="ECO:0007669"/>
    <property type="project" value="InterPro"/>
</dbReference>
<reference evidence="2 3" key="1">
    <citation type="submission" date="2016-10" db="EMBL/GenBank/DDBJ databases">
        <authorList>
            <person name="de Groot N.N."/>
        </authorList>
    </citation>
    <scope>NUCLEOTIDE SEQUENCE [LARGE SCALE GENOMIC DNA]</scope>
    <source>
        <strain evidence="2 3">DSM 19706</strain>
    </source>
</reference>
<dbReference type="Gene3D" id="3.30.70.1290">
    <property type="entry name" value="Transposase IS200-like"/>
    <property type="match status" value="1"/>
</dbReference>
<dbReference type="Proteomes" id="UP000199308">
    <property type="component" value="Unassembled WGS sequence"/>
</dbReference>
<dbReference type="GO" id="GO:0006313">
    <property type="term" value="P:DNA transposition"/>
    <property type="evidence" value="ECO:0007669"/>
    <property type="project" value="InterPro"/>
</dbReference>
<dbReference type="RefSeq" id="WP_093328349.1">
    <property type="nucleotide sequence ID" value="NZ_AP027363.1"/>
</dbReference>
<feature type="domain" description="Transposase IS200-like" evidence="1">
    <location>
        <begin position="9"/>
        <end position="124"/>
    </location>
</feature>
<dbReference type="OrthoDB" id="9814067at2"/>
<dbReference type="Pfam" id="PF01797">
    <property type="entry name" value="Y1_Tnp"/>
    <property type="match status" value="1"/>
</dbReference>
<keyword evidence="3" id="KW-1185">Reference proteome</keyword>
<dbReference type="PANTHER" id="PTHR34322:SF2">
    <property type="entry name" value="TRANSPOSASE IS200-LIKE DOMAIN-CONTAINING PROTEIN"/>
    <property type="match status" value="1"/>
</dbReference>
<dbReference type="AlphaFoldDB" id="A0A1I0C009"/>
<proteinExistence type="predicted"/>
<dbReference type="SUPFAM" id="SSF143422">
    <property type="entry name" value="Transposase IS200-like"/>
    <property type="match status" value="1"/>
</dbReference>
<accession>A0A1I0C009</accession>
<protein>
    <submittedName>
        <fullName evidence="2">Putative transposase</fullName>
    </submittedName>
</protein>
<name>A0A1I0C009_THASX</name>